<dbReference type="OrthoDB" id="713772at2"/>
<dbReference type="STRING" id="1073327.SAMN04488108_0863"/>
<dbReference type="PANTHER" id="PTHR35889:SF3">
    <property type="entry name" value="F-BOX DOMAIN-CONTAINING PROTEIN"/>
    <property type="match status" value="1"/>
</dbReference>
<reference evidence="4" key="1">
    <citation type="submission" date="2016-12" db="EMBL/GenBank/DDBJ databases">
        <authorList>
            <person name="Varghese N."/>
            <person name="Submissions S."/>
        </authorList>
    </citation>
    <scope>NUCLEOTIDE SEQUENCE [LARGE SCALE GENOMIC DNA]</scope>
    <source>
        <strain evidence="4">DSM 25035</strain>
    </source>
</reference>
<gene>
    <name evidence="3" type="ORF">SAMN04488108_0863</name>
</gene>
<proteinExistence type="predicted"/>
<keyword evidence="1" id="KW-1133">Transmembrane helix</keyword>
<protein>
    <submittedName>
        <fullName evidence="3">Uncharacterized membrane protein</fullName>
    </submittedName>
</protein>
<dbReference type="InterPro" id="IPR032675">
    <property type="entry name" value="LRR_dom_sf"/>
</dbReference>
<evidence type="ECO:0000256" key="1">
    <source>
        <dbReference type="SAM" id="Phobius"/>
    </source>
</evidence>
<keyword evidence="4" id="KW-1185">Reference proteome</keyword>
<dbReference type="Pfam" id="PF07635">
    <property type="entry name" value="PSCyt1"/>
    <property type="match status" value="1"/>
</dbReference>
<name>A0A1M7Z6P4_9BACT</name>
<dbReference type="EMBL" id="FRXN01000001">
    <property type="protein sequence ID" value="SHO60539.1"/>
    <property type="molecule type" value="Genomic_DNA"/>
</dbReference>
<evidence type="ECO:0000259" key="2">
    <source>
        <dbReference type="Pfam" id="PF07635"/>
    </source>
</evidence>
<keyword evidence="1" id="KW-0812">Transmembrane</keyword>
<feature type="transmembrane region" description="Helical" evidence="1">
    <location>
        <begin position="79"/>
        <end position="96"/>
    </location>
</feature>
<sequence length="460" mass="51999">MIEFIFPLFGRFHPILVHLPIGFLAFGIILVFLSKKGDSKHLDSIRLAFLLGAISAILSSISGFLQYQYEGFSWDSVQFHFYFGSGTALFSFWLFYEINKSNEIPPKFKLKAGILFALLLFTGHLGGNITHGETYLIEPLPAEMQNFLGYDTSEKKGLEIPENGWEELAYYEDVVQPILNQNCASCHNTRNKKGELDLSSYNSLLEGGEDGFILTSGSPEDSPLFSRLVLPKEDEDHMPPKEKRQMHKEEIELIQRWIALGGNTESKLGDANIETELLEPFIKREEIPFYSTASVNPVSKDDLNTLKDEGFFAEPVSEQSNWIMISCINFPSFSDSDWQKLNSVKDQLAFLDLSRTQITDQSLDQIAGFPNLTVLKLNESDISGSGLETLLKNENLKNLYLNKTQVTLEQLESLQDHPSLEKVFAFDTPAAENDKSKEFSFHLEKGNYLLPKLATDTIVF</sequence>
<dbReference type="Gene3D" id="3.80.10.10">
    <property type="entry name" value="Ribonuclease Inhibitor"/>
    <property type="match status" value="1"/>
</dbReference>
<organism evidence="3 4">
    <name type="scientific">Algoriphagus zhangzhouensis</name>
    <dbReference type="NCBI Taxonomy" id="1073327"/>
    <lineage>
        <taxon>Bacteria</taxon>
        <taxon>Pseudomonadati</taxon>
        <taxon>Bacteroidota</taxon>
        <taxon>Cytophagia</taxon>
        <taxon>Cytophagales</taxon>
        <taxon>Cyclobacteriaceae</taxon>
        <taxon>Algoriphagus</taxon>
    </lineage>
</organism>
<dbReference type="AlphaFoldDB" id="A0A1M7Z6P4"/>
<feature type="transmembrane region" description="Helical" evidence="1">
    <location>
        <begin position="45"/>
        <end position="67"/>
    </location>
</feature>
<evidence type="ECO:0000313" key="4">
    <source>
        <dbReference type="Proteomes" id="UP000184609"/>
    </source>
</evidence>
<dbReference type="PANTHER" id="PTHR35889">
    <property type="entry name" value="CYCLOINULO-OLIGOSACCHARIDE FRUCTANOTRANSFERASE-RELATED"/>
    <property type="match status" value="1"/>
</dbReference>
<feature type="transmembrane region" description="Helical" evidence="1">
    <location>
        <begin position="108"/>
        <end position="127"/>
    </location>
</feature>
<dbReference type="RefSeq" id="WP_083586366.1">
    <property type="nucleotide sequence ID" value="NZ_FRXN01000001.1"/>
</dbReference>
<dbReference type="InterPro" id="IPR011429">
    <property type="entry name" value="Cyt_c_Planctomycete-type"/>
</dbReference>
<accession>A0A1M7Z6P4</accession>
<keyword evidence="1" id="KW-0472">Membrane</keyword>
<evidence type="ECO:0000313" key="3">
    <source>
        <dbReference type="EMBL" id="SHO60539.1"/>
    </source>
</evidence>
<dbReference type="SUPFAM" id="SSF52047">
    <property type="entry name" value="RNI-like"/>
    <property type="match status" value="1"/>
</dbReference>
<feature type="domain" description="Cytochrome C Planctomycete-type" evidence="2">
    <location>
        <begin position="183"/>
        <end position="242"/>
    </location>
</feature>
<dbReference type="Proteomes" id="UP000184609">
    <property type="component" value="Unassembled WGS sequence"/>
</dbReference>
<feature type="transmembrane region" description="Helical" evidence="1">
    <location>
        <begin position="12"/>
        <end position="33"/>
    </location>
</feature>